<feature type="domain" description="Glycosyl transferase family 1" evidence="2">
    <location>
        <begin position="300"/>
        <end position="444"/>
    </location>
</feature>
<gene>
    <name evidence="3" type="ORF">D1781_17250</name>
</gene>
<dbReference type="Proteomes" id="UP000265742">
    <property type="component" value="Unassembled WGS sequence"/>
</dbReference>
<evidence type="ECO:0000313" key="3">
    <source>
        <dbReference type="EMBL" id="RIX26095.1"/>
    </source>
</evidence>
<protein>
    <submittedName>
        <fullName evidence="3">Glycosyltransferase</fullName>
    </submittedName>
</protein>
<dbReference type="GO" id="GO:0016757">
    <property type="term" value="F:glycosyltransferase activity"/>
    <property type="evidence" value="ECO:0007669"/>
    <property type="project" value="InterPro"/>
</dbReference>
<evidence type="ECO:0000259" key="2">
    <source>
        <dbReference type="Pfam" id="PF00534"/>
    </source>
</evidence>
<evidence type="ECO:0000313" key="4">
    <source>
        <dbReference type="Proteomes" id="UP000265742"/>
    </source>
</evidence>
<sequence>MMNTARTITITGQLRRTVRRNWCRSKGFLRALLAFGRLAPARVRRAADGMGVREYSFRARRSGACCRFGCVTPHTKAGGASGFEDARSCPGRQDTRRMPAVALVSFTIHPTAGSEAGVGWAFLSAALALRPAVTVHLVLDARDEDAVRLGLQRLAGAERVVLHAVAVPGPILQRYGDRRTRESYLAWLPAARRRLRAIGKAEPLTVAHQVTFASAVLPSVLTAGVADRLVWGPLSVPASASGGAGRIAVLGRAAVRIAGGVAARNLRVADLVVVNNDHTRAFAEGLGHAVAVEPNIVVERQPGAFERDERSLVIAGHLVERKRPWLAISALRDPRLSGVRLDVLGDGPLRPMLERLAQTEGVADRVRFHGAVERSTALEVMSRARLLVHPSSREGSPWVVGEAAACGLASVVMPGSGAEATVRLCDNGGVVAPPGEDLVGALADGVVEALRHPVPGPSDRWSAGRMPGLLRRWYGLGD</sequence>
<dbReference type="EMBL" id="QXTG01000004">
    <property type="protein sequence ID" value="RIX26095.1"/>
    <property type="molecule type" value="Genomic_DNA"/>
</dbReference>
<keyword evidence="1 3" id="KW-0808">Transferase</keyword>
<dbReference type="AlphaFoldDB" id="A0A3A1TQZ8"/>
<dbReference type="InterPro" id="IPR001296">
    <property type="entry name" value="Glyco_trans_1"/>
</dbReference>
<dbReference type="Pfam" id="PF00534">
    <property type="entry name" value="Glycos_transf_1"/>
    <property type="match status" value="1"/>
</dbReference>
<dbReference type="Gene3D" id="3.40.50.2000">
    <property type="entry name" value="Glycogen Phosphorylase B"/>
    <property type="match status" value="2"/>
</dbReference>
<name>A0A3A1TQZ8_9MICO</name>
<reference evidence="4" key="1">
    <citation type="submission" date="2018-09" db="EMBL/GenBank/DDBJ databases">
        <authorList>
            <person name="Kim I."/>
        </authorList>
    </citation>
    <scope>NUCLEOTIDE SEQUENCE [LARGE SCALE GENOMIC DNA]</scope>
    <source>
        <strain evidence="4">DD4a</strain>
    </source>
</reference>
<dbReference type="PANTHER" id="PTHR12526">
    <property type="entry name" value="GLYCOSYLTRANSFERASE"/>
    <property type="match status" value="1"/>
</dbReference>
<comment type="caution">
    <text evidence="3">The sequence shown here is derived from an EMBL/GenBank/DDBJ whole genome shotgun (WGS) entry which is preliminary data.</text>
</comment>
<organism evidence="3 4">
    <name type="scientific">Amnibacterium setariae</name>
    <dbReference type="NCBI Taxonomy" id="2306585"/>
    <lineage>
        <taxon>Bacteria</taxon>
        <taxon>Bacillati</taxon>
        <taxon>Actinomycetota</taxon>
        <taxon>Actinomycetes</taxon>
        <taxon>Micrococcales</taxon>
        <taxon>Microbacteriaceae</taxon>
        <taxon>Amnibacterium</taxon>
    </lineage>
</organism>
<keyword evidence="4" id="KW-1185">Reference proteome</keyword>
<evidence type="ECO:0000256" key="1">
    <source>
        <dbReference type="ARBA" id="ARBA00022679"/>
    </source>
</evidence>
<dbReference type="SUPFAM" id="SSF53756">
    <property type="entry name" value="UDP-Glycosyltransferase/glycogen phosphorylase"/>
    <property type="match status" value="1"/>
</dbReference>
<accession>A0A3A1TQZ8</accession>
<proteinExistence type="predicted"/>